<proteinExistence type="inferred from homology"/>
<comment type="caution">
    <text evidence="4">The sequence shown here is derived from an EMBL/GenBank/DDBJ whole genome shotgun (WGS) entry which is preliminary data.</text>
</comment>
<dbReference type="PANTHER" id="PTHR48044">
    <property type="entry name" value="GLYCOSYLTRANSFERASE"/>
    <property type="match status" value="1"/>
</dbReference>
<organism evidence="4 5">
    <name type="scientific">Quercus suber</name>
    <name type="common">Cork oak</name>
    <dbReference type="NCBI Taxonomy" id="58331"/>
    <lineage>
        <taxon>Eukaryota</taxon>
        <taxon>Viridiplantae</taxon>
        <taxon>Streptophyta</taxon>
        <taxon>Embryophyta</taxon>
        <taxon>Tracheophyta</taxon>
        <taxon>Spermatophyta</taxon>
        <taxon>Magnoliopsida</taxon>
        <taxon>eudicotyledons</taxon>
        <taxon>Gunneridae</taxon>
        <taxon>Pentapetalae</taxon>
        <taxon>rosids</taxon>
        <taxon>fabids</taxon>
        <taxon>Fagales</taxon>
        <taxon>Fagaceae</taxon>
        <taxon>Quercus</taxon>
    </lineage>
</organism>
<evidence type="ECO:0000313" key="5">
    <source>
        <dbReference type="Proteomes" id="UP000237347"/>
    </source>
</evidence>
<evidence type="ECO:0000259" key="3">
    <source>
        <dbReference type="Pfam" id="PF26168"/>
    </source>
</evidence>
<feature type="domain" description="Glycosyltransferase N-terminal" evidence="3">
    <location>
        <begin position="43"/>
        <end position="216"/>
    </location>
</feature>
<reference evidence="4 5" key="1">
    <citation type="journal article" date="2018" name="Sci. Data">
        <title>The draft genome sequence of cork oak.</title>
        <authorList>
            <person name="Ramos A.M."/>
            <person name="Usie A."/>
            <person name="Barbosa P."/>
            <person name="Barros P.M."/>
            <person name="Capote T."/>
            <person name="Chaves I."/>
            <person name="Simoes F."/>
            <person name="Abreu I."/>
            <person name="Carrasquinho I."/>
            <person name="Faro C."/>
            <person name="Guimaraes J.B."/>
            <person name="Mendonca D."/>
            <person name="Nobrega F."/>
            <person name="Rodrigues L."/>
            <person name="Saibo N.J.M."/>
            <person name="Varela M.C."/>
            <person name="Egas C."/>
            <person name="Matos J."/>
            <person name="Miguel C.M."/>
            <person name="Oliveira M.M."/>
            <person name="Ricardo C.P."/>
            <person name="Goncalves S."/>
        </authorList>
    </citation>
    <scope>NUCLEOTIDE SEQUENCE [LARGE SCALE GENOMIC DNA]</scope>
    <source>
        <strain evidence="5">cv. HL8</strain>
    </source>
</reference>
<dbReference type="Pfam" id="PF26168">
    <property type="entry name" value="Glyco_transf_N"/>
    <property type="match status" value="1"/>
</dbReference>
<dbReference type="GO" id="GO:0008194">
    <property type="term" value="F:UDP-glycosyltransferase activity"/>
    <property type="evidence" value="ECO:0007669"/>
    <property type="project" value="UniProtKB-ARBA"/>
</dbReference>
<evidence type="ECO:0000256" key="2">
    <source>
        <dbReference type="SAM" id="MobiDB-lite"/>
    </source>
</evidence>
<dbReference type="InterPro" id="IPR058980">
    <property type="entry name" value="Glyco_transf_N"/>
</dbReference>
<dbReference type="PANTHER" id="PTHR48044:SF22">
    <property type="entry name" value="GLYCOSYLTRANSFERASE"/>
    <property type="match status" value="1"/>
</dbReference>
<evidence type="ECO:0000313" key="4">
    <source>
        <dbReference type="EMBL" id="KAK7844488.1"/>
    </source>
</evidence>
<dbReference type="SUPFAM" id="SSF53756">
    <property type="entry name" value="UDP-Glycosyltransferase/glycogen phosphorylase"/>
    <property type="match status" value="1"/>
</dbReference>
<feature type="region of interest" description="Disordered" evidence="2">
    <location>
        <begin position="1"/>
        <end position="20"/>
    </location>
</feature>
<name>A0AAW0KY42_QUESU</name>
<comment type="similarity">
    <text evidence="1">Belongs to the UDP-glycosyltransferase family.</text>
</comment>
<accession>A0AAW0KY42</accession>
<dbReference type="EMBL" id="PKMF04000184">
    <property type="protein sequence ID" value="KAK7844488.1"/>
    <property type="molecule type" value="Genomic_DNA"/>
</dbReference>
<evidence type="ECO:0000256" key="1">
    <source>
        <dbReference type="ARBA" id="ARBA00009995"/>
    </source>
</evidence>
<protein>
    <submittedName>
        <fullName evidence="4">Zeatin o-glucosyltransferase</fullName>
    </submittedName>
</protein>
<dbReference type="Proteomes" id="UP000237347">
    <property type="component" value="Unassembled WGS sequence"/>
</dbReference>
<dbReference type="GO" id="GO:1901135">
    <property type="term" value="P:carbohydrate derivative metabolic process"/>
    <property type="evidence" value="ECO:0007669"/>
    <property type="project" value="UniProtKB-ARBA"/>
</dbReference>
<gene>
    <name evidence="4" type="primary">ZOG1_2</name>
    <name evidence="4" type="ORF">CFP56_010832</name>
</gene>
<dbReference type="AlphaFoldDB" id="A0AAW0KY42"/>
<dbReference type="Gene3D" id="3.40.50.2000">
    <property type="entry name" value="Glycogen Phosphorylase B"/>
    <property type="match status" value="1"/>
</dbReference>
<keyword evidence="5" id="KW-1185">Reference proteome</keyword>
<sequence length="230" mass="25833">MPNNGLNKTKVITRPSQPAPPPLSSYLSLQYPSSLCLHCHTQPQAMLRVHGWDPNSVSNIHFHDLKIPPFLTPPPNPNSPNKFPSHLQPLFNASLHLRDPMASLLRELSSKATRIIVINDSMMASVVQDLVTIPNAESYTFHSVSAFTYFFNGQPLELETNAKLVPKGLHPLKVVYKRLHKLLISLQIEFQKLSSGVLYNTCRVIEGTYMDLNGNARGRQEALGYWPFNP</sequence>